<dbReference type="EMBL" id="GBRH01225768">
    <property type="protein sequence ID" value="JAD72127.1"/>
    <property type="molecule type" value="Transcribed_RNA"/>
</dbReference>
<proteinExistence type="predicted"/>
<organism evidence="1">
    <name type="scientific">Arundo donax</name>
    <name type="common">Giant reed</name>
    <name type="synonym">Donax arundinaceus</name>
    <dbReference type="NCBI Taxonomy" id="35708"/>
    <lineage>
        <taxon>Eukaryota</taxon>
        <taxon>Viridiplantae</taxon>
        <taxon>Streptophyta</taxon>
        <taxon>Embryophyta</taxon>
        <taxon>Tracheophyta</taxon>
        <taxon>Spermatophyta</taxon>
        <taxon>Magnoliopsida</taxon>
        <taxon>Liliopsida</taxon>
        <taxon>Poales</taxon>
        <taxon>Poaceae</taxon>
        <taxon>PACMAD clade</taxon>
        <taxon>Arundinoideae</taxon>
        <taxon>Arundineae</taxon>
        <taxon>Arundo</taxon>
    </lineage>
</organism>
<reference evidence="1" key="1">
    <citation type="submission" date="2014-09" db="EMBL/GenBank/DDBJ databases">
        <authorList>
            <person name="Magalhaes I.L.F."/>
            <person name="Oliveira U."/>
            <person name="Santos F.R."/>
            <person name="Vidigal T.H.D.A."/>
            <person name="Brescovit A.D."/>
            <person name="Santos A.J."/>
        </authorList>
    </citation>
    <scope>NUCLEOTIDE SEQUENCE</scope>
    <source>
        <tissue evidence="1">Shoot tissue taken approximately 20 cm above the soil surface</tissue>
    </source>
</reference>
<dbReference type="AlphaFoldDB" id="A0A0A9CKW2"/>
<sequence length="32" mass="3790">MLGTLTFWDGGSINLEHHTWLLFHCLNVKLRH</sequence>
<reference evidence="1" key="2">
    <citation type="journal article" date="2015" name="Data Brief">
        <title>Shoot transcriptome of the giant reed, Arundo donax.</title>
        <authorList>
            <person name="Barrero R.A."/>
            <person name="Guerrero F.D."/>
            <person name="Moolhuijzen P."/>
            <person name="Goolsby J.A."/>
            <person name="Tidwell J."/>
            <person name="Bellgard S.E."/>
            <person name="Bellgard M.I."/>
        </authorList>
    </citation>
    <scope>NUCLEOTIDE SEQUENCE</scope>
    <source>
        <tissue evidence="1">Shoot tissue taken approximately 20 cm above the soil surface</tissue>
    </source>
</reference>
<protein>
    <submittedName>
        <fullName evidence="1">Uncharacterized protein</fullName>
    </submittedName>
</protein>
<accession>A0A0A9CKW2</accession>
<name>A0A0A9CKW2_ARUDO</name>
<evidence type="ECO:0000313" key="1">
    <source>
        <dbReference type="EMBL" id="JAD72127.1"/>
    </source>
</evidence>